<protein>
    <submittedName>
        <fullName evidence="1">Uncharacterized protein</fullName>
    </submittedName>
</protein>
<dbReference type="HOGENOM" id="CLU_107219_2_0_1"/>
<organism evidence="1 2">
    <name type="scientific">Phlebiopsis gigantea (strain 11061_1 CR5-6)</name>
    <name type="common">White-rot fungus</name>
    <name type="synonym">Peniophora gigantea</name>
    <dbReference type="NCBI Taxonomy" id="745531"/>
    <lineage>
        <taxon>Eukaryota</taxon>
        <taxon>Fungi</taxon>
        <taxon>Dikarya</taxon>
        <taxon>Basidiomycota</taxon>
        <taxon>Agaricomycotina</taxon>
        <taxon>Agaricomycetes</taxon>
        <taxon>Polyporales</taxon>
        <taxon>Phanerochaetaceae</taxon>
        <taxon>Phlebiopsis</taxon>
    </lineage>
</organism>
<dbReference type="AlphaFoldDB" id="A0A0C3NNR7"/>
<reference evidence="1 2" key="1">
    <citation type="journal article" date="2014" name="PLoS Genet.">
        <title>Analysis of the Phlebiopsis gigantea genome, transcriptome and secretome provides insight into its pioneer colonization strategies of wood.</title>
        <authorList>
            <person name="Hori C."/>
            <person name="Ishida T."/>
            <person name="Igarashi K."/>
            <person name="Samejima M."/>
            <person name="Suzuki H."/>
            <person name="Master E."/>
            <person name="Ferreira P."/>
            <person name="Ruiz-Duenas F.J."/>
            <person name="Held B."/>
            <person name="Canessa P."/>
            <person name="Larrondo L.F."/>
            <person name="Schmoll M."/>
            <person name="Druzhinina I.S."/>
            <person name="Kubicek C.P."/>
            <person name="Gaskell J.A."/>
            <person name="Kersten P."/>
            <person name="St John F."/>
            <person name="Glasner J."/>
            <person name="Sabat G."/>
            <person name="Splinter BonDurant S."/>
            <person name="Syed K."/>
            <person name="Yadav J."/>
            <person name="Mgbeahuruike A.C."/>
            <person name="Kovalchuk A."/>
            <person name="Asiegbu F.O."/>
            <person name="Lackner G."/>
            <person name="Hoffmeister D."/>
            <person name="Rencoret J."/>
            <person name="Gutierrez A."/>
            <person name="Sun H."/>
            <person name="Lindquist E."/>
            <person name="Barry K."/>
            <person name="Riley R."/>
            <person name="Grigoriev I.V."/>
            <person name="Henrissat B."/>
            <person name="Kues U."/>
            <person name="Berka R.M."/>
            <person name="Martinez A.T."/>
            <person name="Covert S.F."/>
            <person name="Blanchette R.A."/>
            <person name="Cullen D."/>
        </authorList>
    </citation>
    <scope>NUCLEOTIDE SEQUENCE [LARGE SCALE GENOMIC DNA]</scope>
    <source>
        <strain evidence="1 2">11061_1 CR5-6</strain>
    </source>
</reference>
<dbReference type="OrthoDB" id="3188871at2759"/>
<name>A0A0C3NNR7_PHLG1</name>
<keyword evidence="2" id="KW-1185">Reference proteome</keyword>
<evidence type="ECO:0000313" key="2">
    <source>
        <dbReference type="Proteomes" id="UP000053257"/>
    </source>
</evidence>
<proteinExistence type="predicted"/>
<gene>
    <name evidence="1" type="ORF">PHLGIDRAFT_128085</name>
</gene>
<sequence length="157" mass="16444">MPPGPEILTLENFAEQHLDALLTATSKSAFDAALDALLAPTAKIVLNGASVSRAAYGAYLWKAQAHERSATVAFKGVVAVPKDSKAIVQTGEVGVFFVATISQPPLLFSEIVTASLNLVVEEVKDQHAGADVSGRRAVSLTQVSTERPSNFTPIGGQ</sequence>
<evidence type="ECO:0000313" key="1">
    <source>
        <dbReference type="EMBL" id="KIP06754.1"/>
    </source>
</evidence>
<dbReference type="EMBL" id="KN840511">
    <property type="protein sequence ID" value="KIP06754.1"/>
    <property type="molecule type" value="Genomic_DNA"/>
</dbReference>
<accession>A0A0C3NNR7</accession>
<dbReference type="Proteomes" id="UP000053257">
    <property type="component" value="Unassembled WGS sequence"/>
</dbReference>